<sequence length="582" mass="63346">MKTFLLLPFLVASVVQADPLVDFQVAQPPIIPKNGQQCTIKLIERDFAFSYGSPEIVQYTPPTDCGPAGTWAAVTLNLTVTSNGTQFDRLATFTLQETEIWRTSTPEPIRGDGIIWTYIKDVSRYTTLFAKPGTLILELDNIVQPELDGVYHSLVHVTFYPSTEENPPVPTGDLIIPIGSLASNSGAQVFFPPSLTVPVTVPQNTIEIYAEIYASGNSDEEFWYFNVPDEYLGDLPDGTTSGKGSFREVRLLLDGQLAGVAFPYPVIFTGGFVPTAWRPIPSYGALDLPSYYVDLTPFVPLLTDGKPHNVTIDVASADPDHAINSNWILSANLQVVTGSSPEPTTGNITSYDVEPFARATSTLSSVEGDVEITTEATRKLRIESQVVSGNGSRSQVVWSQDLTFSTTQWFLNDTLVERVAQTSSGTSISTHNGLTKTVDKFSYPLQVNLTAFGPGLNSLQTTVDHSYERFFSPSPFVLSSRIRSHQTAGGYLFRGPNGTTGTGTSENQFSYDDAQGNTYWRRVNAAYNTITYNKEGGTLAGGQNDLWGVATADTQVIADLGDTFRLPGGRRGEPGFESGRIL</sequence>
<accession>A0A9P6HTW9</accession>
<protein>
    <submittedName>
        <fullName evidence="3">Peptide N-acetyl-beta-D-glucosaminyl asparaginase amidase A-domain-containing protein</fullName>
    </submittedName>
</protein>
<comment type="caution">
    <text evidence="3">The sequence shown here is derived from an EMBL/GenBank/DDBJ whole genome shotgun (WGS) entry which is preliminary data.</text>
</comment>
<evidence type="ECO:0000259" key="2">
    <source>
        <dbReference type="Pfam" id="PF12222"/>
    </source>
</evidence>
<reference evidence="3" key="1">
    <citation type="journal article" date="2020" name="Nat. Commun.">
        <title>Large-scale genome sequencing of mycorrhizal fungi provides insights into the early evolution of symbiotic traits.</title>
        <authorList>
            <person name="Miyauchi S."/>
            <person name="Kiss E."/>
            <person name="Kuo A."/>
            <person name="Drula E."/>
            <person name="Kohler A."/>
            <person name="Sanchez-Garcia M."/>
            <person name="Morin E."/>
            <person name="Andreopoulos B."/>
            <person name="Barry K.W."/>
            <person name="Bonito G."/>
            <person name="Buee M."/>
            <person name="Carver A."/>
            <person name="Chen C."/>
            <person name="Cichocki N."/>
            <person name="Clum A."/>
            <person name="Culley D."/>
            <person name="Crous P.W."/>
            <person name="Fauchery L."/>
            <person name="Girlanda M."/>
            <person name="Hayes R.D."/>
            <person name="Keri Z."/>
            <person name="LaButti K."/>
            <person name="Lipzen A."/>
            <person name="Lombard V."/>
            <person name="Magnuson J."/>
            <person name="Maillard F."/>
            <person name="Murat C."/>
            <person name="Nolan M."/>
            <person name="Ohm R.A."/>
            <person name="Pangilinan J."/>
            <person name="Pereira M.F."/>
            <person name="Perotto S."/>
            <person name="Peter M."/>
            <person name="Pfister S."/>
            <person name="Riley R."/>
            <person name="Sitrit Y."/>
            <person name="Stielow J.B."/>
            <person name="Szollosi G."/>
            <person name="Zifcakova L."/>
            <person name="Stursova M."/>
            <person name="Spatafora J.W."/>
            <person name="Tedersoo L."/>
            <person name="Vaario L.M."/>
            <person name="Yamada A."/>
            <person name="Yan M."/>
            <person name="Wang P."/>
            <person name="Xu J."/>
            <person name="Bruns T."/>
            <person name="Baldrian P."/>
            <person name="Vilgalys R."/>
            <person name="Dunand C."/>
            <person name="Henrissat B."/>
            <person name="Grigoriev I.V."/>
            <person name="Hibbett D."/>
            <person name="Nagy L.G."/>
            <person name="Martin F.M."/>
        </authorList>
    </citation>
    <scope>NUCLEOTIDE SEQUENCE</scope>
    <source>
        <strain evidence="3">UH-Tt-Lm1</strain>
    </source>
</reference>
<feature type="chain" id="PRO_5040511901" evidence="1">
    <location>
        <begin position="18"/>
        <end position="582"/>
    </location>
</feature>
<feature type="domain" description="Peptide N-acetyl-beta-D-glucosaminyl asparaginase amidase A N-terminal" evidence="2">
    <location>
        <begin position="32"/>
        <end position="352"/>
    </location>
</feature>
<keyword evidence="1" id="KW-0732">Signal</keyword>
<dbReference type="Pfam" id="PF25156">
    <property type="entry name" value="PNGase_A_C"/>
    <property type="match status" value="1"/>
</dbReference>
<organism evidence="3 4">
    <name type="scientific">Thelephora terrestris</name>
    <dbReference type="NCBI Taxonomy" id="56493"/>
    <lineage>
        <taxon>Eukaryota</taxon>
        <taxon>Fungi</taxon>
        <taxon>Dikarya</taxon>
        <taxon>Basidiomycota</taxon>
        <taxon>Agaricomycotina</taxon>
        <taxon>Agaricomycetes</taxon>
        <taxon>Thelephorales</taxon>
        <taxon>Thelephoraceae</taxon>
        <taxon>Thelephora</taxon>
    </lineage>
</organism>
<evidence type="ECO:0000313" key="4">
    <source>
        <dbReference type="Proteomes" id="UP000736335"/>
    </source>
</evidence>
<dbReference type="InterPro" id="IPR056948">
    <property type="entry name" value="PNGaseA_N"/>
</dbReference>
<gene>
    <name evidence="3" type="ORF">BJ322DRAFT_1029238</name>
</gene>
<name>A0A9P6HTW9_9AGAM</name>
<dbReference type="Proteomes" id="UP000736335">
    <property type="component" value="Unassembled WGS sequence"/>
</dbReference>
<evidence type="ECO:0000313" key="3">
    <source>
        <dbReference type="EMBL" id="KAF9792431.1"/>
    </source>
</evidence>
<dbReference type="InterPro" id="IPR021102">
    <property type="entry name" value="PNGase_A"/>
</dbReference>
<dbReference type="OrthoDB" id="1612078at2759"/>
<keyword evidence="4" id="KW-1185">Reference proteome</keyword>
<reference evidence="3" key="2">
    <citation type="submission" date="2020-11" db="EMBL/GenBank/DDBJ databases">
        <authorList>
            <consortium name="DOE Joint Genome Institute"/>
            <person name="Kuo A."/>
            <person name="Miyauchi S."/>
            <person name="Kiss E."/>
            <person name="Drula E."/>
            <person name="Kohler A."/>
            <person name="Sanchez-Garcia M."/>
            <person name="Andreopoulos B."/>
            <person name="Barry K.W."/>
            <person name="Bonito G."/>
            <person name="Buee M."/>
            <person name="Carver A."/>
            <person name="Chen C."/>
            <person name="Cichocki N."/>
            <person name="Clum A."/>
            <person name="Culley D."/>
            <person name="Crous P.W."/>
            <person name="Fauchery L."/>
            <person name="Girlanda M."/>
            <person name="Hayes R."/>
            <person name="Keri Z."/>
            <person name="Labutti K."/>
            <person name="Lipzen A."/>
            <person name="Lombard V."/>
            <person name="Magnuson J."/>
            <person name="Maillard F."/>
            <person name="Morin E."/>
            <person name="Murat C."/>
            <person name="Nolan M."/>
            <person name="Ohm R."/>
            <person name="Pangilinan J."/>
            <person name="Pereira M."/>
            <person name="Perotto S."/>
            <person name="Peter M."/>
            <person name="Riley R."/>
            <person name="Sitrit Y."/>
            <person name="Stielow B."/>
            <person name="Szollosi G."/>
            <person name="Zifcakova L."/>
            <person name="Stursova M."/>
            <person name="Spatafora J.W."/>
            <person name="Tedersoo L."/>
            <person name="Vaario L.-M."/>
            <person name="Yamada A."/>
            <person name="Yan M."/>
            <person name="Wang P."/>
            <person name="Xu J."/>
            <person name="Bruns T."/>
            <person name="Baldrian P."/>
            <person name="Vilgalys R."/>
            <person name="Henrissat B."/>
            <person name="Grigoriev I.V."/>
            <person name="Hibbett D."/>
            <person name="Nagy L.G."/>
            <person name="Martin F.M."/>
        </authorList>
    </citation>
    <scope>NUCLEOTIDE SEQUENCE</scope>
    <source>
        <strain evidence="3">UH-Tt-Lm1</strain>
    </source>
</reference>
<dbReference type="PANTHER" id="PTHR31104">
    <property type="entry name" value="PEPTIDE-N4-(N-ACETYL-BETA-GLUCOSAMINYL)ASPARAGINE AMIDASE A PROTEIN"/>
    <property type="match status" value="1"/>
</dbReference>
<evidence type="ECO:0000256" key="1">
    <source>
        <dbReference type="SAM" id="SignalP"/>
    </source>
</evidence>
<dbReference type="Pfam" id="PF12222">
    <property type="entry name" value="PNGaseA"/>
    <property type="match status" value="1"/>
</dbReference>
<feature type="signal peptide" evidence="1">
    <location>
        <begin position="1"/>
        <end position="17"/>
    </location>
</feature>
<proteinExistence type="predicted"/>
<dbReference type="AlphaFoldDB" id="A0A9P6HTW9"/>
<dbReference type="EMBL" id="WIUZ02000001">
    <property type="protein sequence ID" value="KAF9792431.1"/>
    <property type="molecule type" value="Genomic_DNA"/>
</dbReference>